<organism evidence="2 3">
    <name type="scientific">Halocaridina rubra</name>
    <name type="common">Hawaiian red shrimp</name>
    <dbReference type="NCBI Taxonomy" id="373956"/>
    <lineage>
        <taxon>Eukaryota</taxon>
        <taxon>Metazoa</taxon>
        <taxon>Ecdysozoa</taxon>
        <taxon>Arthropoda</taxon>
        <taxon>Crustacea</taxon>
        <taxon>Multicrustacea</taxon>
        <taxon>Malacostraca</taxon>
        <taxon>Eumalacostraca</taxon>
        <taxon>Eucarida</taxon>
        <taxon>Decapoda</taxon>
        <taxon>Pleocyemata</taxon>
        <taxon>Caridea</taxon>
        <taxon>Atyoidea</taxon>
        <taxon>Atyidae</taxon>
        <taxon>Halocaridina</taxon>
    </lineage>
</organism>
<feature type="transmembrane region" description="Helical" evidence="1">
    <location>
        <begin position="20"/>
        <end position="43"/>
    </location>
</feature>
<keyword evidence="1" id="KW-0812">Transmembrane</keyword>
<sequence length="75" mass="8337">MAQRGAMMCGSFVTKRVPIVFYVCFVVCGIIGGTCLGFGISMYCYWGSNYPYQCYQKQDDLVITGITFLSLSGEF</sequence>
<keyword evidence="1" id="KW-0472">Membrane</keyword>
<evidence type="ECO:0000256" key="1">
    <source>
        <dbReference type="SAM" id="Phobius"/>
    </source>
</evidence>
<dbReference type="AlphaFoldDB" id="A0AAN8XDA1"/>
<name>A0AAN8XDA1_HALRR</name>
<evidence type="ECO:0000313" key="2">
    <source>
        <dbReference type="EMBL" id="KAK7079383.1"/>
    </source>
</evidence>
<evidence type="ECO:0008006" key="4">
    <source>
        <dbReference type="Google" id="ProtNLM"/>
    </source>
</evidence>
<reference evidence="2 3" key="1">
    <citation type="submission" date="2023-11" db="EMBL/GenBank/DDBJ databases">
        <title>Halocaridina rubra genome assembly.</title>
        <authorList>
            <person name="Smith C."/>
        </authorList>
    </citation>
    <scope>NUCLEOTIDE SEQUENCE [LARGE SCALE GENOMIC DNA]</scope>
    <source>
        <strain evidence="2">EP-1</strain>
        <tissue evidence="2">Whole</tissue>
    </source>
</reference>
<proteinExistence type="predicted"/>
<comment type="caution">
    <text evidence="2">The sequence shown here is derived from an EMBL/GenBank/DDBJ whole genome shotgun (WGS) entry which is preliminary data.</text>
</comment>
<accession>A0AAN8XDA1</accession>
<protein>
    <recommendedName>
        <fullName evidence="4">Transmembrane protein</fullName>
    </recommendedName>
</protein>
<dbReference type="EMBL" id="JAXCGZ010007224">
    <property type="protein sequence ID" value="KAK7079383.1"/>
    <property type="molecule type" value="Genomic_DNA"/>
</dbReference>
<keyword evidence="1" id="KW-1133">Transmembrane helix</keyword>
<dbReference type="Proteomes" id="UP001381693">
    <property type="component" value="Unassembled WGS sequence"/>
</dbReference>
<gene>
    <name evidence="2" type="ORF">SK128_017724</name>
</gene>
<evidence type="ECO:0000313" key="3">
    <source>
        <dbReference type="Proteomes" id="UP001381693"/>
    </source>
</evidence>
<keyword evidence="3" id="KW-1185">Reference proteome</keyword>